<gene>
    <name evidence="1" type="ORF">SY85_09235</name>
</gene>
<dbReference type="RefSeq" id="WP_066403833.1">
    <property type="nucleotide sequence ID" value="NZ_CP011390.1"/>
</dbReference>
<dbReference type="STRING" id="1492898.SY85_09235"/>
<name>A0A172TUE5_9BACT</name>
<evidence type="ECO:0000313" key="1">
    <source>
        <dbReference type="EMBL" id="ANE50660.1"/>
    </source>
</evidence>
<dbReference type="KEGG" id="fla:SY85_09235"/>
<reference evidence="2" key="1">
    <citation type="submission" date="2015-01" db="EMBL/GenBank/DDBJ databases">
        <title>Flavisolibacter sp./LCS9/ whole genome sequencing.</title>
        <authorList>
            <person name="Kim M.K."/>
            <person name="Srinivasan S."/>
            <person name="Lee J.-J."/>
        </authorList>
    </citation>
    <scope>NUCLEOTIDE SEQUENCE [LARGE SCALE GENOMIC DNA]</scope>
    <source>
        <strain evidence="2">LCS9</strain>
    </source>
</reference>
<accession>A0A172TUE5</accession>
<organism evidence="1 2">
    <name type="scientific">Flavisolibacter tropicus</name>
    <dbReference type="NCBI Taxonomy" id="1492898"/>
    <lineage>
        <taxon>Bacteria</taxon>
        <taxon>Pseudomonadati</taxon>
        <taxon>Bacteroidota</taxon>
        <taxon>Chitinophagia</taxon>
        <taxon>Chitinophagales</taxon>
        <taxon>Chitinophagaceae</taxon>
        <taxon>Flavisolibacter</taxon>
    </lineage>
</organism>
<proteinExistence type="predicted"/>
<dbReference type="OrthoDB" id="666433at2"/>
<dbReference type="Proteomes" id="UP000077177">
    <property type="component" value="Chromosome"/>
</dbReference>
<evidence type="ECO:0000313" key="2">
    <source>
        <dbReference type="Proteomes" id="UP000077177"/>
    </source>
</evidence>
<keyword evidence="2" id="KW-1185">Reference proteome</keyword>
<dbReference type="EMBL" id="CP011390">
    <property type="protein sequence ID" value="ANE50660.1"/>
    <property type="molecule type" value="Genomic_DNA"/>
</dbReference>
<sequence>MSASQQTQQLTFLQEKIEQIGSAIFFNQSESVLKLPTSLVSNIKVDDFGYMWFFVQKPKQNLQEFDNEFPVRMDFFKKGLITFCR</sequence>
<protein>
    <recommendedName>
        <fullName evidence="3">General stress protein FMN-binding split barrel domain-containing protein</fullName>
    </recommendedName>
</protein>
<reference evidence="1 2" key="2">
    <citation type="journal article" date="2016" name="Int. J. Syst. Evol. Microbiol.">
        <title>Flavisolibacter tropicus sp. nov., isolated from tropical soil.</title>
        <authorList>
            <person name="Lee J.J."/>
            <person name="Kang M.S."/>
            <person name="Kim G.S."/>
            <person name="Lee C.S."/>
            <person name="Lim S."/>
            <person name="Lee J."/>
            <person name="Roh S.H."/>
            <person name="Kang H."/>
            <person name="Ha J.M."/>
            <person name="Bae S."/>
            <person name="Jung H.Y."/>
            <person name="Kim M.K."/>
        </authorList>
    </citation>
    <scope>NUCLEOTIDE SEQUENCE [LARGE SCALE GENOMIC DNA]</scope>
    <source>
        <strain evidence="1 2">LCS9</strain>
    </source>
</reference>
<evidence type="ECO:0008006" key="3">
    <source>
        <dbReference type="Google" id="ProtNLM"/>
    </source>
</evidence>
<dbReference type="AlphaFoldDB" id="A0A172TUE5"/>